<dbReference type="InterPro" id="IPR032264">
    <property type="entry name" value="MenD_middle"/>
</dbReference>
<keyword evidence="4 6" id="KW-0786">Thiamine pyrophosphate</keyword>
<comment type="subunit">
    <text evidence="6">Homodimer.</text>
</comment>
<comment type="caution">
    <text evidence="10">The sequence shown here is derived from an EMBL/GenBank/DDBJ whole genome shotgun (WGS) entry which is preliminary data.</text>
</comment>
<dbReference type="GO" id="GO:0030145">
    <property type="term" value="F:manganese ion binding"/>
    <property type="evidence" value="ECO:0007669"/>
    <property type="project" value="UniProtKB-UniRule"/>
</dbReference>
<comment type="cofactor">
    <cofactor evidence="6">
        <name>thiamine diphosphate</name>
        <dbReference type="ChEBI" id="CHEBI:58937"/>
    </cofactor>
    <text evidence="6">Binds 1 thiamine pyrophosphate per subunit.</text>
</comment>
<dbReference type="AlphaFoldDB" id="A0A941IVR2"/>
<comment type="function">
    <text evidence="6">Catalyzes the thiamine diphosphate-dependent decarboxylation of 2-oxoglutarate and the subsequent addition of the resulting succinic semialdehyde-thiamine pyrophosphate anion to isochorismate to yield 2-succinyl-5-enolpyruvyl-6-hydroxy-3-cyclohexene-1-carboxylate (SEPHCHC).</text>
</comment>
<feature type="domain" description="Thiamine pyrophosphate enzyme N-terminal TPP-binding" evidence="8">
    <location>
        <begin position="9"/>
        <end position="119"/>
    </location>
</feature>
<comment type="pathway">
    <text evidence="6">Quinol/quinone metabolism; 1,4-dihydroxy-2-naphthoate biosynthesis; 1,4-dihydroxy-2-naphthoate from chorismate: step 2/7.</text>
</comment>
<dbReference type="InterPro" id="IPR004433">
    <property type="entry name" value="MenaQ_synth_MenD"/>
</dbReference>
<dbReference type="InterPro" id="IPR012001">
    <property type="entry name" value="Thiamin_PyroP_enz_TPP-bd_dom"/>
</dbReference>
<evidence type="ECO:0000313" key="10">
    <source>
        <dbReference type="EMBL" id="MBR8534660.1"/>
    </source>
</evidence>
<gene>
    <name evidence="6 10" type="primary">menD</name>
    <name evidence="10" type="ORF">KDU71_03740</name>
</gene>
<comment type="cofactor">
    <cofactor evidence="6">
        <name>Mg(2+)</name>
        <dbReference type="ChEBI" id="CHEBI:18420"/>
    </cofactor>
    <cofactor evidence="6">
        <name>Mn(2+)</name>
        <dbReference type="ChEBI" id="CHEBI:29035"/>
    </cofactor>
</comment>
<dbReference type="EC" id="2.2.1.9" evidence="6"/>
<dbReference type="CDD" id="cd02009">
    <property type="entry name" value="TPP_SHCHC_synthase"/>
    <property type="match status" value="1"/>
</dbReference>
<dbReference type="CDD" id="cd07037">
    <property type="entry name" value="TPP_PYR_MenD"/>
    <property type="match status" value="1"/>
</dbReference>
<evidence type="ECO:0000256" key="4">
    <source>
        <dbReference type="ARBA" id="ARBA00023052"/>
    </source>
</evidence>
<dbReference type="Gene3D" id="3.40.50.1220">
    <property type="entry name" value="TPP-binding domain"/>
    <property type="match status" value="1"/>
</dbReference>
<protein>
    <recommendedName>
        <fullName evidence="6">2-succinyl-5-enolpyruvyl-6-hydroxy-3-cyclohexene-1-carboxylate synthase</fullName>
        <shortName evidence="6">SEPHCHC synthase</shortName>
        <ecNumber evidence="6">2.2.1.9</ecNumber>
    </recommendedName>
    <alternativeName>
        <fullName evidence="6">Menaquinone biosynthesis protein MenD</fullName>
    </alternativeName>
</protein>
<comment type="similarity">
    <text evidence="6">Belongs to the TPP enzyme family. MenD subfamily.</text>
</comment>
<keyword evidence="11" id="KW-1185">Reference proteome</keyword>
<evidence type="ECO:0000259" key="9">
    <source>
        <dbReference type="Pfam" id="PF16582"/>
    </source>
</evidence>
<dbReference type="PANTHER" id="PTHR42916:SF1">
    <property type="entry name" value="PROTEIN PHYLLO, CHLOROPLASTIC"/>
    <property type="match status" value="1"/>
</dbReference>
<dbReference type="NCBIfam" id="TIGR00173">
    <property type="entry name" value="menD"/>
    <property type="match status" value="1"/>
</dbReference>
<evidence type="ECO:0000256" key="5">
    <source>
        <dbReference type="ARBA" id="ARBA00023211"/>
    </source>
</evidence>
<comment type="pathway">
    <text evidence="6">Quinol/quinone metabolism; menaquinone biosynthesis.</text>
</comment>
<keyword evidence="6" id="KW-0474">Menaquinone biosynthesis</keyword>
<dbReference type="GO" id="GO:0009234">
    <property type="term" value="P:menaquinone biosynthetic process"/>
    <property type="evidence" value="ECO:0007669"/>
    <property type="project" value="UniProtKB-UniRule"/>
</dbReference>
<evidence type="ECO:0000259" key="8">
    <source>
        <dbReference type="Pfam" id="PF02776"/>
    </source>
</evidence>
<dbReference type="GO" id="GO:0000287">
    <property type="term" value="F:magnesium ion binding"/>
    <property type="evidence" value="ECO:0007669"/>
    <property type="project" value="UniProtKB-UniRule"/>
</dbReference>
<dbReference type="PIRSF" id="PIRSF004983">
    <property type="entry name" value="MenD"/>
    <property type="match status" value="1"/>
</dbReference>
<reference evidence="10" key="1">
    <citation type="journal article" date="2018" name="Int. J. Syst. Evol. Microbiol.">
        <title>Carboxylicivirga sediminis sp. nov., isolated from coastal sediment.</title>
        <authorList>
            <person name="Wang F.Q."/>
            <person name="Ren L.H."/>
            <person name="Zou R.J."/>
            <person name="Sun Y.Z."/>
            <person name="Liu X.J."/>
            <person name="Jiang F."/>
            <person name="Liu L.J."/>
        </authorList>
    </citation>
    <scope>NUCLEOTIDE SEQUENCE</scope>
    <source>
        <strain evidence="10">JR1</strain>
    </source>
</reference>
<keyword evidence="1 6" id="KW-0808">Transferase</keyword>
<dbReference type="GO" id="GO:0070204">
    <property type="term" value="F:2-succinyl-5-enolpyruvyl-6-hydroxy-3-cyclohexene-1-carboxylic-acid synthase activity"/>
    <property type="evidence" value="ECO:0007669"/>
    <property type="project" value="UniProtKB-UniRule"/>
</dbReference>
<comment type="catalytic activity">
    <reaction evidence="6">
        <text>isochorismate + 2-oxoglutarate + H(+) = 5-enolpyruvoyl-6-hydroxy-2-succinyl-cyclohex-3-ene-1-carboxylate + CO2</text>
        <dbReference type="Rhea" id="RHEA:25593"/>
        <dbReference type="ChEBI" id="CHEBI:15378"/>
        <dbReference type="ChEBI" id="CHEBI:16526"/>
        <dbReference type="ChEBI" id="CHEBI:16810"/>
        <dbReference type="ChEBI" id="CHEBI:29780"/>
        <dbReference type="ChEBI" id="CHEBI:58818"/>
        <dbReference type="EC" id="2.2.1.9"/>
    </reaction>
</comment>
<evidence type="ECO:0000256" key="1">
    <source>
        <dbReference type="ARBA" id="ARBA00022679"/>
    </source>
</evidence>
<evidence type="ECO:0000313" key="11">
    <source>
        <dbReference type="Proteomes" id="UP000679220"/>
    </source>
</evidence>
<dbReference type="InterPro" id="IPR011766">
    <property type="entry name" value="TPP_enzyme_TPP-bd"/>
</dbReference>
<evidence type="ECO:0000256" key="2">
    <source>
        <dbReference type="ARBA" id="ARBA00022723"/>
    </source>
</evidence>
<feature type="domain" description="Thiamine pyrophosphate enzyme TPP-binding" evidence="7">
    <location>
        <begin position="402"/>
        <end position="541"/>
    </location>
</feature>
<dbReference type="Pfam" id="PF02775">
    <property type="entry name" value="TPP_enzyme_C"/>
    <property type="match status" value="1"/>
</dbReference>
<dbReference type="Proteomes" id="UP000679220">
    <property type="component" value="Unassembled WGS sequence"/>
</dbReference>
<name>A0A941IVR2_9BACT</name>
<evidence type="ECO:0000256" key="3">
    <source>
        <dbReference type="ARBA" id="ARBA00022842"/>
    </source>
</evidence>
<proteinExistence type="inferred from homology"/>
<dbReference type="SUPFAM" id="SSF52518">
    <property type="entry name" value="Thiamin diphosphate-binding fold (THDP-binding)"/>
    <property type="match status" value="2"/>
</dbReference>
<dbReference type="GO" id="GO:0030976">
    <property type="term" value="F:thiamine pyrophosphate binding"/>
    <property type="evidence" value="ECO:0007669"/>
    <property type="project" value="UniProtKB-UniRule"/>
</dbReference>
<reference evidence="10" key="2">
    <citation type="submission" date="2021-04" db="EMBL/GenBank/DDBJ databases">
        <authorList>
            <person name="Zhang T."/>
            <person name="Zhang Y."/>
            <person name="Lu D."/>
            <person name="Zuo D."/>
            <person name="Du Z."/>
        </authorList>
    </citation>
    <scope>NUCLEOTIDE SEQUENCE</scope>
    <source>
        <strain evidence="10">JR1</strain>
    </source>
</reference>
<sequence length="563" mass="63199">MNKAVSDKKVVKTLVDICLSEGLREVVISPGSRNAPLTLTFCANPEFECFSVVDERSAGFFALGMAQQTGRPVALVCTSGSALLNYAPAISEAYYQNIPLVVISADRPQEWIDQADGQTIRQVGALDNIVKYSCQLPTSKNASNWYVNRLISEAFYQCQHKMAGPVHINVPLAEPLYGKTVHPEEKQRRIKQVVSSSSVSTEAMQQLSEDWLKHDKILIVAGLNKPNGRMQQALRQLSEMEQVVVLTETTSNINGESIITGIDKVVSTITEEEVHFFKPSLLITFDGAVVSKMIKKFLRDYQAKEQWHISVSNHHMDTYQQLTTSIEAEPADFLEDLLPKITSIKSRYRTTWLNRAERSDKHHEEYLAKNGWNDLKAIAHIASALPEKWQVQWGNSSAIRYAQLFNEFYNEDTYCNRGTSGIDGSLSTAVGASYISQKPTLLVVGDLSFLYDSNGLWNNYLKPNLRIIVINNGGGGIFRFIPGPSDSEELETYFEATHQLNMQPLAEMYGLNYLRADNEEAMNDCLTQLFSESDKPIILEVKTPAKENAGVLKSYFKRLKEEL</sequence>
<dbReference type="RefSeq" id="WP_212188559.1">
    <property type="nucleotide sequence ID" value="NZ_JAGTAR010000003.1"/>
</dbReference>
<organism evidence="10 11">
    <name type="scientific">Carboxylicivirga sediminis</name>
    <dbReference type="NCBI Taxonomy" id="2006564"/>
    <lineage>
        <taxon>Bacteria</taxon>
        <taxon>Pseudomonadati</taxon>
        <taxon>Bacteroidota</taxon>
        <taxon>Bacteroidia</taxon>
        <taxon>Marinilabiliales</taxon>
        <taxon>Marinilabiliaceae</taxon>
        <taxon>Carboxylicivirga</taxon>
    </lineage>
</organism>
<evidence type="ECO:0000259" key="7">
    <source>
        <dbReference type="Pfam" id="PF02775"/>
    </source>
</evidence>
<dbReference type="InterPro" id="IPR029061">
    <property type="entry name" value="THDP-binding"/>
</dbReference>
<keyword evidence="3 6" id="KW-0460">Magnesium</keyword>
<dbReference type="PANTHER" id="PTHR42916">
    <property type="entry name" value="2-SUCCINYL-5-ENOLPYRUVYL-6-HYDROXY-3-CYCLOHEXENE-1-CARBOXYLATE SYNTHASE"/>
    <property type="match status" value="1"/>
</dbReference>
<accession>A0A941IVR2</accession>
<keyword evidence="2 6" id="KW-0479">Metal-binding</keyword>
<dbReference type="HAMAP" id="MF_01659">
    <property type="entry name" value="MenD"/>
    <property type="match status" value="1"/>
</dbReference>
<dbReference type="Gene3D" id="3.40.50.970">
    <property type="match status" value="2"/>
</dbReference>
<dbReference type="EMBL" id="JAGTAR010000003">
    <property type="protein sequence ID" value="MBR8534660.1"/>
    <property type="molecule type" value="Genomic_DNA"/>
</dbReference>
<feature type="domain" description="Menaquinone biosynthesis protein MenD middle" evidence="9">
    <location>
        <begin position="199"/>
        <end position="390"/>
    </location>
</feature>
<dbReference type="Pfam" id="PF16582">
    <property type="entry name" value="TPP_enzyme_M_2"/>
    <property type="match status" value="1"/>
</dbReference>
<evidence type="ECO:0000256" key="6">
    <source>
        <dbReference type="HAMAP-Rule" id="MF_01659"/>
    </source>
</evidence>
<keyword evidence="5 6" id="KW-0464">Manganese</keyword>
<dbReference type="Pfam" id="PF02776">
    <property type="entry name" value="TPP_enzyme_N"/>
    <property type="match status" value="1"/>
</dbReference>